<dbReference type="EMBL" id="CP115149">
    <property type="protein sequence ID" value="WBL35280.1"/>
    <property type="molecule type" value="Genomic_DNA"/>
</dbReference>
<dbReference type="Proteomes" id="UP001212803">
    <property type="component" value="Chromosome"/>
</dbReference>
<organism evidence="1 2">
    <name type="scientific">Tepidiforma flava</name>
    <dbReference type="NCBI Taxonomy" id="3004094"/>
    <lineage>
        <taxon>Bacteria</taxon>
        <taxon>Bacillati</taxon>
        <taxon>Chloroflexota</taxon>
        <taxon>Tepidiformia</taxon>
        <taxon>Tepidiformales</taxon>
        <taxon>Tepidiformaceae</taxon>
        <taxon>Tepidiforma</taxon>
    </lineage>
</organism>
<name>A0ABY7M4I5_9CHLR</name>
<keyword evidence="2" id="KW-1185">Reference proteome</keyword>
<sequence>MGPAPRLFTLEEARALLPSVVPVLERLRQAYLELRAIEAARAASPPAAPPPTATTSLPLFAAAEDFDPAEPLRDAVRAAVQALEQQGIELKDPARGLIDFPHRRGSRIVYLCYQLGEPTIAWWHRPRCRLRRPHQPL</sequence>
<evidence type="ECO:0000313" key="1">
    <source>
        <dbReference type="EMBL" id="WBL35280.1"/>
    </source>
</evidence>
<accession>A0ABY7M4I5</accession>
<dbReference type="InterPro" id="IPR018699">
    <property type="entry name" value="DUF2203"/>
</dbReference>
<evidence type="ECO:0000313" key="2">
    <source>
        <dbReference type="Proteomes" id="UP001212803"/>
    </source>
</evidence>
<proteinExistence type="predicted"/>
<gene>
    <name evidence="1" type="ORF">O0235_10870</name>
</gene>
<protein>
    <submittedName>
        <fullName evidence="1">DUF2203 domain-containing protein</fullName>
    </submittedName>
</protein>
<dbReference type="PIRSF" id="PIRSF016498">
    <property type="entry name" value="UCP016498"/>
    <property type="match status" value="1"/>
</dbReference>
<dbReference type="Pfam" id="PF09969">
    <property type="entry name" value="DUF2203"/>
    <property type="match status" value="1"/>
</dbReference>
<dbReference type="RefSeq" id="WP_270055807.1">
    <property type="nucleotide sequence ID" value="NZ_CP115149.1"/>
</dbReference>
<reference evidence="1 2" key="1">
    <citation type="journal article" date="2023" name="ISME J.">
        <title>Thermophilic Dehalococcoidia with unusual traits shed light on an unexpected past.</title>
        <authorList>
            <person name="Palmer M."/>
            <person name="Covington J.K."/>
            <person name="Zhou E.M."/>
            <person name="Thomas S.C."/>
            <person name="Habib N."/>
            <person name="Seymour C.O."/>
            <person name="Lai D."/>
            <person name="Johnston J."/>
            <person name="Hashimi A."/>
            <person name="Jiao J.Y."/>
            <person name="Muok A.R."/>
            <person name="Liu L."/>
            <person name="Xian W.D."/>
            <person name="Zhi X.Y."/>
            <person name="Li M.M."/>
            <person name="Silva L.P."/>
            <person name="Bowen B.P."/>
            <person name="Louie K."/>
            <person name="Briegel A."/>
            <person name="Pett-Ridge J."/>
            <person name="Weber P.K."/>
            <person name="Tocheva E.I."/>
            <person name="Woyke T."/>
            <person name="Northen T.R."/>
            <person name="Mayali X."/>
            <person name="Li W.J."/>
            <person name="Hedlund B.P."/>
        </authorList>
    </citation>
    <scope>NUCLEOTIDE SEQUENCE [LARGE SCALE GENOMIC DNA]</scope>
    <source>
        <strain evidence="1 2">YIM 72310</strain>
    </source>
</reference>